<sequence>QRSDGCRRRQVAKKYVISWQTLSVSTRSLLLELFVLNIPLYQLCTVSVAGGRP</sequence>
<dbReference type="EMBL" id="WJQU01000004">
    <property type="protein sequence ID" value="KAJ6635973.1"/>
    <property type="molecule type" value="Genomic_DNA"/>
</dbReference>
<evidence type="ECO:0000313" key="2">
    <source>
        <dbReference type="Proteomes" id="UP001151699"/>
    </source>
</evidence>
<reference evidence="1" key="1">
    <citation type="submission" date="2022-07" db="EMBL/GenBank/DDBJ databases">
        <authorList>
            <person name="Trinca V."/>
            <person name="Uliana J.V.C."/>
            <person name="Torres T.T."/>
            <person name="Ward R.J."/>
            <person name="Monesi N."/>
        </authorList>
    </citation>
    <scope>NUCLEOTIDE SEQUENCE</scope>
    <source>
        <strain evidence="1">HSMRA1968</strain>
        <tissue evidence="1">Whole embryos</tissue>
    </source>
</reference>
<feature type="non-terminal residue" evidence="1">
    <location>
        <position position="53"/>
    </location>
</feature>
<evidence type="ECO:0000313" key="1">
    <source>
        <dbReference type="EMBL" id="KAJ6635973.1"/>
    </source>
</evidence>
<dbReference type="Proteomes" id="UP001151699">
    <property type="component" value="Chromosome C"/>
</dbReference>
<organism evidence="1 2">
    <name type="scientific">Pseudolycoriella hygida</name>
    <dbReference type="NCBI Taxonomy" id="35572"/>
    <lineage>
        <taxon>Eukaryota</taxon>
        <taxon>Metazoa</taxon>
        <taxon>Ecdysozoa</taxon>
        <taxon>Arthropoda</taxon>
        <taxon>Hexapoda</taxon>
        <taxon>Insecta</taxon>
        <taxon>Pterygota</taxon>
        <taxon>Neoptera</taxon>
        <taxon>Endopterygota</taxon>
        <taxon>Diptera</taxon>
        <taxon>Nematocera</taxon>
        <taxon>Sciaroidea</taxon>
        <taxon>Sciaridae</taxon>
        <taxon>Pseudolycoriella</taxon>
    </lineage>
</organism>
<gene>
    <name evidence="1" type="ORF">Bhyg_14559</name>
</gene>
<accession>A0A9Q0MQ69</accession>
<dbReference type="AlphaFoldDB" id="A0A9Q0MQ69"/>
<name>A0A9Q0MQ69_9DIPT</name>
<proteinExistence type="predicted"/>
<protein>
    <submittedName>
        <fullName evidence="1">Uncharacterized protein</fullName>
    </submittedName>
</protein>
<comment type="caution">
    <text evidence="1">The sequence shown here is derived from an EMBL/GenBank/DDBJ whole genome shotgun (WGS) entry which is preliminary data.</text>
</comment>
<keyword evidence="2" id="KW-1185">Reference proteome</keyword>